<dbReference type="PANTHER" id="PTHR48104">
    <property type="entry name" value="METACASPASE-4"/>
    <property type="match status" value="1"/>
</dbReference>
<dbReference type="Pfam" id="PF00656">
    <property type="entry name" value="Peptidase_C14"/>
    <property type="match status" value="1"/>
</dbReference>
<evidence type="ECO:0000313" key="3">
    <source>
        <dbReference type="EMBL" id="GJE97760.1"/>
    </source>
</evidence>
<keyword evidence="4" id="KW-1185">Reference proteome</keyword>
<accession>A0A9P3GLX7</accession>
<sequence length="648" mass="72194">MATRVFALIIGIDKYKSGNIWDHEACVDDAQSMRRWLTQDLHVPREHICLLTDAQATKRAIEDKFMEHLVNNPVIEKGDAIFIYFAGHGGSLPSPRGWYTDGMKSVEVLCPYDHDCKAPEGRVAGISDRSFHAMLRDLADVKGDNITVILDCCFSPAEARERRNVRYTPTAKATPDDLYSGLWRSALAHSTSADLYRGFARRDSDTHILFAAARPGECAHAGKGGGHFTHALLSVKDSEPLHALPSTELLELIEEHMEGHKPALVGRNKERLLFNGIPFQTDPRFVTVDMHDYDSVRIDAGAIHGIVEGTEFSLHPHNYTGSLNPTLTSYLATEVHPTWCLARTKSQSKPRAFQGWARVTKWNNRVPFRVHLRRSLFGMFRRCRLRRALPLQTSSSNSSINQSKTGVNIVRVRNAAHADVSVTLRKREMVVERHDAMVAANCRRIIHLPSSDSGADLRTVESAARFHLHLHRKNPERPMLGLVTMELYRLDPATWTRVSGNLLVDGRAQIVDDDKHAVYSVVLHNYSDHDLWPYLVSMDSAGYSISMVYHPDPANPTPPLRKHSHMVIGSGALDSEALSFCLGDDVNAGAGFLKLFVSSVFTPMSFIEQGAAVPPTSHAAKEKTAARSEDELWDTVVACVNVVRKDAI</sequence>
<feature type="domain" description="Peptidase C14 caspase" evidence="2">
    <location>
        <begin position="5"/>
        <end position="237"/>
    </location>
</feature>
<gene>
    <name evidence="3" type="ORF">PsYK624_139810</name>
</gene>
<dbReference type="Proteomes" id="UP000703269">
    <property type="component" value="Unassembled WGS sequence"/>
</dbReference>
<dbReference type="GO" id="GO:0004197">
    <property type="term" value="F:cysteine-type endopeptidase activity"/>
    <property type="evidence" value="ECO:0007669"/>
    <property type="project" value="InterPro"/>
</dbReference>
<dbReference type="PANTHER" id="PTHR48104:SF30">
    <property type="entry name" value="METACASPASE-1"/>
    <property type="match status" value="1"/>
</dbReference>
<dbReference type="OrthoDB" id="3223806at2759"/>
<dbReference type="AlphaFoldDB" id="A0A9P3GLX7"/>
<dbReference type="GO" id="GO:0005737">
    <property type="term" value="C:cytoplasm"/>
    <property type="evidence" value="ECO:0007669"/>
    <property type="project" value="TreeGrafter"/>
</dbReference>
<organism evidence="3 4">
    <name type="scientific">Phanerochaete sordida</name>
    <dbReference type="NCBI Taxonomy" id="48140"/>
    <lineage>
        <taxon>Eukaryota</taxon>
        <taxon>Fungi</taxon>
        <taxon>Dikarya</taxon>
        <taxon>Basidiomycota</taxon>
        <taxon>Agaricomycotina</taxon>
        <taxon>Agaricomycetes</taxon>
        <taxon>Polyporales</taxon>
        <taxon>Phanerochaetaceae</taxon>
        <taxon>Phanerochaete</taxon>
    </lineage>
</organism>
<comment type="similarity">
    <text evidence="1">Belongs to the peptidase C14B family.</text>
</comment>
<dbReference type="InterPro" id="IPR011600">
    <property type="entry name" value="Pept_C14_caspase"/>
</dbReference>
<protein>
    <submittedName>
        <fullName evidence="3">Caspase family protein</fullName>
    </submittedName>
</protein>
<evidence type="ECO:0000313" key="4">
    <source>
        <dbReference type="Proteomes" id="UP000703269"/>
    </source>
</evidence>
<evidence type="ECO:0000259" key="2">
    <source>
        <dbReference type="Pfam" id="PF00656"/>
    </source>
</evidence>
<dbReference type="InterPro" id="IPR050452">
    <property type="entry name" value="Metacaspase"/>
</dbReference>
<reference evidence="3 4" key="1">
    <citation type="submission" date="2021-08" db="EMBL/GenBank/DDBJ databases">
        <title>Draft Genome Sequence of Phanerochaete sordida strain YK-624.</title>
        <authorList>
            <person name="Mori T."/>
            <person name="Dohra H."/>
            <person name="Suzuki T."/>
            <person name="Kawagishi H."/>
            <person name="Hirai H."/>
        </authorList>
    </citation>
    <scope>NUCLEOTIDE SEQUENCE [LARGE SCALE GENOMIC DNA]</scope>
    <source>
        <strain evidence="3 4">YK-624</strain>
    </source>
</reference>
<evidence type="ECO:0000256" key="1">
    <source>
        <dbReference type="ARBA" id="ARBA00009005"/>
    </source>
</evidence>
<dbReference type="Gene3D" id="3.40.50.1460">
    <property type="match status" value="1"/>
</dbReference>
<proteinExistence type="inferred from homology"/>
<comment type="caution">
    <text evidence="3">The sequence shown here is derived from an EMBL/GenBank/DDBJ whole genome shotgun (WGS) entry which is preliminary data.</text>
</comment>
<dbReference type="EMBL" id="BPQB01000076">
    <property type="protein sequence ID" value="GJE97760.1"/>
    <property type="molecule type" value="Genomic_DNA"/>
</dbReference>
<name>A0A9P3GLX7_9APHY</name>
<dbReference type="GO" id="GO:0006508">
    <property type="term" value="P:proteolysis"/>
    <property type="evidence" value="ECO:0007669"/>
    <property type="project" value="InterPro"/>
</dbReference>